<sequence length="106" mass="11725">MKTKGSDKYAAVLIPLCLNSNGELSILYTRRSGNLRRHTRQISFPGGLRDHTDSSYEETALRETEEEIGLHKNRIKVLGNGALIRPPNTAAIMPIVGLIENLDLSP</sequence>
<dbReference type="PANTHER" id="PTHR12992">
    <property type="entry name" value="NUDIX HYDROLASE"/>
    <property type="match status" value="1"/>
</dbReference>
<dbReference type="GO" id="GO:0010945">
    <property type="term" value="F:coenzyme A diphosphatase activity"/>
    <property type="evidence" value="ECO:0007669"/>
    <property type="project" value="InterPro"/>
</dbReference>
<evidence type="ECO:0000313" key="9">
    <source>
        <dbReference type="Proteomes" id="UP000015102"/>
    </source>
</evidence>
<evidence type="ECO:0000256" key="6">
    <source>
        <dbReference type="ARBA" id="ARBA00023211"/>
    </source>
</evidence>
<keyword evidence="6" id="KW-0464">Manganese</keyword>
<reference evidence="9" key="1">
    <citation type="submission" date="2013-02" db="EMBL/GenBank/DDBJ databases">
        <authorList>
            <person name="Hughes D."/>
        </authorList>
    </citation>
    <scope>NUCLEOTIDE SEQUENCE</scope>
    <source>
        <strain>Durham</strain>
        <strain evidence="9">NC isolate 2 -- Noor lab</strain>
    </source>
</reference>
<accession>T1GHB9</accession>
<evidence type="ECO:0000313" key="8">
    <source>
        <dbReference type="EnsemblMetazoa" id="MESCA002811-PA"/>
    </source>
</evidence>
<feature type="domain" description="Nudix hydrolase" evidence="7">
    <location>
        <begin position="7"/>
        <end position="106"/>
    </location>
</feature>
<reference evidence="8" key="2">
    <citation type="submission" date="2015-06" db="UniProtKB">
        <authorList>
            <consortium name="EnsemblMetazoa"/>
        </authorList>
    </citation>
    <scope>IDENTIFICATION</scope>
</reference>
<dbReference type="EnsemblMetazoa" id="MESCA002811-RA">
    <property type="protein sequence ID" value="MESCA002811-PA"/>
    <property type="gene ID" value="MESCA002811"/>
</dbReference>
<keyword evidence="4" id="KW-0378">Hydrolase</keyword>
<evidence type="ECO:0000259" key="7">
    <source>
        <dbReference type="PROSITE" id="PS51462"/>
    </source>
</evidence>
<proteinExistence type="predicted"/>
<dbReference type="Gene3D" id="3.90.79.10">
    <property type="entry name" value="Nucleoside Triphosphate Pyrophosphohydrolase"/>
    <property type="match status" value="1"/>
</dbReference>
<evidence type="ECO:0000256" key="2">
    <source>
        <dbReference type="ARBA" id="ARBA00001946"/>
    </source>
</evidence>
<evidence type="ECO:0000256" key="1">
    <source>
        <dbReference type="ARBA" id="ARBA00001936"/>
    </source>
</evidence>
<dbReference type="InterPro" id="IPR015797">
    <property type="entry name" value="NUDIX_hydrolase-like_dom_sf"/>
</dbReference>
<dbReference type="Pfam" id="PF00293">
    <property type="entry name" value="NUDIX"/>
    <property type="match status" value="1"/>
</dbReference>
<keyword evidence="5" id="KW-0460">Magnesium</keyword>
<dbReference type="Proteomes" id="UP000015102">
    <property type="component" value="Unassembled WGS sequence"/>
</dbReference>
<evidence type="ECO:0000256" key="5">
    <source>
        <dbReference type="ARBA" id="ARBA00022842"/>
    </source>
</evidence>
<keyword evidence="9" id="KW-1185">Reference proteome</keyword>
<keyword evidence="3" id="KW-0479">Metal-binding</keyword>
<protein>
    <recommendedName>
        <fullName evidence="7">Nudix hydrolase domain-containing protein</fullName>
    </recommendedName>
</protein>
<dbReference type="HOGENOM" id="CLU_2229847_0_0_1"/>
<dbReference type="PROSITE" id="PS51462">
    <property type="entry name" value="NUDIX"/>
    <property type="match status" value="1"/>
</dbReference>
<comment type="cofactor">
    <cofactor evidence="1">
        <name>Mn(2+)</name>
        <dbReference type="ChEBI" id="CHEBI:29035"/>
    </cofactor>
</comment>
<dbReference type="STRING" id="36166.T1GHB9"/>
<dbReference type="GO" id="GO:0046872">
    <property type="term" value="F:metal ion binding"/>
    <property type="evidence" value="ECO:0007669"/>
    <property type="project" value="UniProtKB-KW"/>
</dbReference>
<comment type="cofactor">
    <cofactor evidence="2">
        <name>Mg(2+)</name>
        <dbReference type="ChEBI" id="CHEBI:18420"/>
    </cofactor>
</comment>
<dbReference type="InterPro" id="IPR045121">
    <property type="entry name" value="CoAse"/>
</dbReference>
<organism evidence="8 9">
    <name type="scientific">Megaselia scalaris</name>
    <name type="common">Humpbacked fly</name>
    <name type="synonym">Phora scalaris</name>
    <dbReference type="NCBI Taxonomy" id="36166"/>
    <lineage>
        <taxon>Eukaryota</taxon>
        <taxon>Metazoa</taxon>
        <taxon>Ecdysozoa</taxon>
        <taxon>Arthropoda</taxon>
        <taxon>Hexapoda</taxon>
        <taxon>Insecta</taxon>
        <taxon>Pterygota</taxon>
        <taxon>Neoptera</taxon>
        <taxon>Endopterygota</taxon>
        <taxon>Diptera</taxon>
        <taxon>Brachycera</taxon>
        <taxon>Muscomorpha</taxon>
        <taxon>Platypezoidea</taxon>
        <taxon>Phoridae</taxon>
        <taxon>Megaseliini</taxon>
        <taxon>Megaselia</taxon>
    </lineage>
</organism>
<dbReference type="EMBL" id="CAQQ02000730">
    <property type="status" value="NOT_ANNOTATED_CDS"/>
    <property type="molecule type" value="Genomic_DNA"/>
</dbReference>
<dbReference type="SUPFAM" id="SSF55811">
    <property type="entry name" value="Nudix"/>
    <property type="match status" value="1"/>
</dbReference>
<dbReference type="InterPro" id="IPR000086">
    <property type="entry name" value="NUDIX_hydrolase_dom"/>
</dbReference>
<evidence type="ECO:0000256" key="3">
    <source>
        <dbReference type="ARBA" id="ARBA00022723"/>
    </source>
</evidence>
<evidence type="ECO:0000256" key="4">
    <source>
        <dbReference type="ARBA" id="ARBA00022801"/>
    </source>
</evidence>
<name>T1GHB9_MEGSC</name>
<dbReference type="CDD" id="cd03426">
    <property type="entry name" value="NUDIX_CoAse_Nudt7"/>
    <property type="match status" value="1"/>
</dbReference>
<dbReference type="AlphaFoldDB" id="T1GHB9"/>
<dbReference type="PANTHER" id="PTHR12992:SF11">
    <property type="entry name" value="MITOCHONDRIAL COENZYME A DIPHOSPHATASE NUDT8"/>
    <property type="match status" value="1"/>
</dbReference>